<evidence type="ECO:0000313" key="1">
    <source>
        <dbReference type="EMBL" id="KAH1031669.1"/>
    </source>
</evidence>
<dbReference type="EMBL" id="JAIQCV010000013">
    <property type="protein sequence ID" value="KAH1031669.1"/>
    <property type="molecule type" value="Genomic_DNA"/>
</dbReference>
<proteinExistence type="predicted"/>
<evidence type="ECO:0000313" key="2">
    <source>
        <dbReference type="Proteomes" id="UP000828251"/>
    </source>
</evidence>
<evidence type="ECO:0008006" key="3">
    <source>
        <dbReference type="Google" id="ProtNLM"/>
    </source>
</evidence>
<accession>A0A9D3ZFE4</accession>
<name>A0A9D3ZFE4_9ROSI</name>
<reference evidence="1 2" key="1">
    <citation type="journal article" date="2021" name="Plant Biotechnol. J.">
        <title>Multi-omics assisted identification of the key and species-specific regulatory components of drought-tolerant mechanisms in Gossypium stocksii.</title>
        <authorList>
            <person name="Yu D."/>
            <person name="Ke L."/>
            <person name="Zhang D."/>
            <person name="Wu Y."/>
            <person name="Sun Y."/>
            <person name="Mei J."/>
            <person name="Sun J."/>
            <person name="Sun Y."/>
        </authorList>
    </citation>
    <scope>NUCLEOTIDE SEQUENCE [LARGE SCALE GENOMIC DNA]</scope>
    <source>
        <strain evidence="2">cv. E1</strain>
        <tissue evidence="1">Leaf</tissue>
    </source>
</reference>
<dbReference type="Proteomes" id="UP000828251">
    <property type="component" value="Unassembled WGS sequence"/>
</dbReference>
<sequence>MMPVVDPVENISEQIDSAIRNIKVPREDGTELLEAESETLNRRRKNRIEALKLSNRSWSFDNDVLKEKAINFFKNLYTIEGSISGRSMCANYFPQLNDGEIHDLCMKVTDLEVKAVLNSMAPLKAPGIDGLHVKFFQNQ</sequence>
<comment type="caution">
    <text evidence="1">The sequence shown here is derived from an EMBL/GenBank/DDBJ whole genome shotgun (WGS) entry which is preliminary data.</text>
</comment>
<organism evidence="1 2">
    <name type="scientific">Gossypium stocksii</name>
    <dbReference type="NCBI Taxonomy" id="47602"/>
    <lineage>
        <taxon>Eukaryota</taxon>
        <taxon>Viridiplantae</taxon>
        <taxon>Streptophyta</taxon>
        <taxon>Embryophyta</taxon>
        <taxon>Tracheophyta</taxon>
        <taxon>Spermatophyta</taxon>
        <taxon>Magnoliopsida</taxon>
        <taxon>eudicotyledons</taxon>
        <taxon>Gunneridae</taxon>
        <taxon>Pentapetalae</taxon>
        <taxon>rosids</taxon>
        <taxon>malvids</taxon>
        <taxon>Malvales</taxon>
        <taxon>Malvaceae</taxon>
        <taxon>Malvoideae</taxon>
        <taxon>Gossypium</taxon>
    </lineage>
</organism>
<dbReference type="OrthoDB" id="1002559at2759"/>
<protein>
    <recommendedName>
        <fullName evidence="3">Reverse transcriptase domain-containing protein</fullName>
    </recommendedName>
</protein>
<keyword evidence="2" id="KW-1185">Reference proteome</keyword>
<gene>
    <name evidence="1" type="ORF">J1N35_043843</name>
</gene>
<dbReference type="AlphaFoldDB" id="A0A9D3ZFE4"/>